<accession>A0ABD0U560</accession>
<keyword evidence="1" id="KW-0472">Membrane</keyword>
<reference evidence="2 3" key="1">
    <citation type="journal article" date="2024" name="Plant Biotechnol. J.">
        <title>Dendrobium thyrsiflorum genome and its molecular insights into genes involved in important horticultural traits.</title>
        <authorList>
            <person name="Chen B."/>
            <person name="Wang J.Y."/>
            <person name="Zheng P.J."/>
            <person name="Li K.L."/>
            <person name="Liang Y.M."/>
            <person name="Chen X.F."/>
            <person name="Zhang C."/>
            <person name="Zhao X."/>
            <person name="He X."/>
            <person name="Zhang G.Q."/>
            <person name="Liu Z.J."/>
            <person name="Xu Q."/>
        </authorList>
    </citation>
    <scope>NUCLEOTIDE SEQUENCE [LARGE SCALE GENOMIC DNA]</scope>
    <source>
        <strain evidence="2">GZMU011</strain>
    </source>
</reference>
<name>A0ABD0U560_DENTH</name>
<keyword evidence="1" id="KW-1133">Transmembrane helix</keyword>
<evidence type="ECO:0000313" key="3">
    <source>
        <dbReference type="Proteomes" id="UP001552299"/>
    </source>
</evidence>
<dbReference type="AlphaFoldDB" id="A0ABD0U560"/>
<keyword evidence="1" id="KW-0812">Transmembrane</keyword>
<proteinExistence type="predicted"/>
<protein>
    <submittedName>
        <fullName evidence="2">Uncharacterized protein</fullName>
    </submittedName>
</protein>
<keyword evidence="3" id="KW-1185">Reference proteome</keyword>
<evidence type="ECO:0000256" key="1">
    <source>
        <dbReference type="SAM" id="Phobius"/>
    </source>
</evidence>
<dbReference type="Proteomes" id="UP001552299">
    <property type="component" value="Unassembled WGS sequence"/>
</dbReference>
<sequence>MSFKEALACGSFSHGFPDLVHSTHQGLLPLWMFEEEILALAAPFEIALLGKFPVKRPTLHTIRKFFFALKLSGEFSVTLLDPRHVNPDHKSSNEGTGGLRPTNVPESCWLDISDVVVASVLPLTNNGEPISLAHLRSRLGIDLRVVLPVISLSNDDIRLNEGENILTSNSHVHDVVSTNPDPNEVCRNSCIAPVVVPKVNDVVYNLPMENNTQHKTDVSNKLARHGSFDDFERASSKKKRRNGNKNKLIGLISNFSLLVVSSLAILEIGAFAVGARLFVFLFSLVAGVIVCFSLVSWSCKDLVGTCFFVYAAGFLQILSDVMEFGRWKIVIFGS</sequence>
<dbReference type="EMBL" id="JANQDX010000017">
    <property type="protein sequence ID" value="KAL0907472.1"/>
    <property type="molecule type" value="Genomic_DNA"/>
</dbReference>
<evidence type="ECO:0000313" key="2">
    <source>
        <dbReference type="EMBL" id="KAL0907472.1"/>
    </source>
</evidence>
<feature type="transmembrane region" description="Helical" evidence="1">
    <location>
        <begin position="277"/>
        <end position="295"/>
    </location>
</feature>
<gene>
    <name evidence="2" type="ORF">M5K25_021886</name>
</gene>
<feature type="transmembrane region" description="Helical" evidence="1">
    <location>
        <begin position="302"/>
        <end position="319"/>
    </location>
</feature>
<organism evidence="2 3">
    <name type="scientific">Dendrobium thyrsiflorum</name>
    <name type="common">Pinecone-like raceme dendrobium</name>
    <name type="synonym">Orchid</name>
    <dbReference type="NCBI Taxonomy" id="117978"/>
    <lineage>
        <taxon>Eukaryota</taxon>
        <taxon>Viridiplantae</taxon>
        <taxon>Streptophyta</taxon>
        <taxon>Embryophyta</taxon>
        <taxon>Tracheophyta</taxon>
        <taxon>Spermatophyta</taxon>
        <taxon>Magnoliopsida</taxon>
        <taxon>Liliopsida</taxon>
        <taxon>Asparagales</taxon>
        <taxon>Orchidaceae</taxon>
        <taxon>Epidendroideae</taxon>
        <taxon>Malaxideae</taxon>
        <taxon>Dendrobiinae</taxon>
        <taxon>Dendrobium</taxon>
    </lineage>
</organism>
<comment type="caution">
    <text evidence="2">The sequence shown here is derived from an EMBL/GenBank/DDBJ whole genome shotgun (WGS) entry which is preliminary data.</text>
</comment>
<feature type="transmembrane region" description="Helical" evidence="1">
    <location>
        <begin position="248"/>
        <end position="271"/>
    </location>
</feature>